<organism evidence="1 2">
    <name type="scientific">Bifidobacterium bifidum</name>
    <dbReference type="NCBI Taxonomy" id="1681"/>
    <lineage>
        <taxon>Bacteria</taxon>
        <taxon>Bacillati</taxon>
        <taxon>Actinomycetota</taxon>
        <taxon>Actinomycetes</taxon>
        <taxon>Bifidobacteriales</taxon>
        <taxon>Bifidobacteriaceae</taxon>
        <taxon>Bifidobacterium</taxon>
    </lineage>
</organism>
<reference evidence="1 2" key="1">
    <citation type="submission" date="2016-01" db="EMBL/GenBank/DDBJ databases">
        <authorList>
            <person name="Oliw E.H."/>
        </authorList>
    </citation>
    <scope>NUCLEOTIDE SEQUENCE [LARGE SCALE GENOMIC DNA]</scope>
    <source>
        <strain evidence="1 2">MJR8628B</strain>
    </source>
</reference>
<protein>
    <submittedName>
        <fullName evidence="1">Uncharacterized protein</fullName>
    </submittedName>
</protein>
<dbReference type="PATRIC" id="fig|1681.53.peg.1977"/>
<gene>
    <name evidence="1" type="ORF">HMPREF3196_02031</name>
</gene>
<dbReference type="AlphaFoldDB" id="A0A133KK61"/>
<evidence type="ECO:0000313" key="1">
    <source>
        <dbReference type="EMBL" id="KWZ80039.1"/>
    </source>
</evidence>
<proteinExistence type="predicted"/>
<evidence type="ECO:0000313" key="2">
    <source>
        <dbReference type="Proteomes" id="UP000070092"/>
    </source>
</evidence>
<dbReference type="EMBL" id="LRPO01000055">
    <property type="protein sequence ID" value="KWZ80039.1"/>
    <property type="molecule type" value="Genomic_DNA"/>
</dbReference>
<sequence length="44" mass="4544">MAYIVVCVNDVRDGIDGGRRYAAAPIFARNGCDGTACGADRGPV</sequence>
<name>A0A133KK61_BIFBI</name>
<accession>A0A133KK61</accession>
<comment type="caution">
    <text evidence="1">The sequence shown here is derived from an EMBL/GenBank/DDBJ whole genome shotgun (WGS) entry which is preliminary data.</text>
</comment>
<dbReference type="Proteomes" id="UP000070092">
    <property type="component" value="Unassembled WGS sequence"/>
</dbReference>